<comment type="caution">
    <text evidence="3">The sequence shown here is derived from an EMBL/GenBank/DDBJ whole genome shotgun (WGS) entry which is preliminary data.</text>
</comment>
<name>A0A4U0TQH0_9PEZI</name>
<dbReference type="SUPFAM" id="SSF52833">
    <property type="entry name" value="Thioredoxin-like"/>
    <property type="match status" value="1"/>
</dbReference>
<dbReference type="CDD" id="cd00570">
    <property type="entry name" value="GST_N_family"/>
    <property type="match status" value="1"/>
</dbReference>
<dbReference type="InterPro" id="IPR036249">
    <property type="entry name" value="Thioredoxin-like_sf"/>
</dbReference>
<evidence type="ECO:0000313" key="3">
    <source>
        <dbReference type="EMBL" id="TKA24314.1"/>
    </source>
</evidence>
<proteinExistence type="predicted"/>
<dbReference type="Pfam" id="PF25907">
    <property type="entry name" value="DUF7962"/>
    <property type="match status" value="1"/>
</dbReference>
<protein>
    <submittedName>
        <fullName evidence="3">Uncharacterized protein</fullName>
    </submittedName>
</protein>
<dbReference type="Pfam" id="PF13417">
    <property type="entry name" value="GST_N_3"/>
    <property type="match status" value="1"/>
</dbReference>
<evidence type="ECO:0000259" key="1">
    <source>
        <dbReference type="Pfam" id="PF13417"/>
    </source>
</evidence>
<evidence type="ECO:0000313" key="4">
    <source>
        <dbReference type="Proteomes" id="UP000308549"/>
    </source>
</evidence>
<dbReference type="OrthoDB" id="202840at2759"/>
<dbReference type="InterPro" id="IPR058268">
    <property type="entry name" value="DUF7962"/>
</dbReference>
<accession>A0A4U0TQH0</accession>
<sequence length="336" mass="37184">MADSGVPNGIILFHYPQSPYGRRVRWYLTLRKIAYAECIQPWILPRPDMEALGVRYRRSPVMAIGRDIYVDTRLMLSRLETLFPASEQHPAFSSPETAGLAALLNKFTIDAGVFGKAVQIMRPDSPALKNAAFVKDREGFLGKGWSMEGSAKHRPENLVLLRQCFGIAESLFVDGREWVAGTRGPSLADLEGVWSFDWIISDLQPPAEYFSETTYPKVYSWRNRFKAAVKDARARAPKPAALEGDAAVRAVLAADFSDHAVAVDSADPLQLAEGTLVQVYPTDGGGFGPHKDLGRLVKLDQDEVAIAVRSKTGEETRVHAPRWSFRIQKAAANSKL</sequence>
<dbReference type="EMBL" id="NAJL01000045">
    <property type="protein sequence ID" value="TKA24314.1"/>
    <property type="molecule type" value="Genomic_DNA"/>
</dbReference>
<feature type="domain" description="DUF7962" evidence="2">
    <location>
        <begin position="116"/>
        <end position="233"/>
    </location>
</feature>
<dbReference type="InterPro" id="IPR004045">
    <property type="entry name" value="Glutathione_S-Trfase_N"/>
</dbReference>
<keyword evidence="4" id="KW-1185">Reference proteome</keyword>
<gene>
    <name evidence="3" type="ORF">B0A50_06784</name>
</gene>
<dbReference type="AlphaFoldDB" id="A0A4U0TQH0"/>
<dbReference type="Gene3D" id="3.40.30.110">
    <property type="match status" value="2"/>
</dbReference>
<dbReference type="Proteomes" id="UP000308549">
    <property type="component" value="Unassembled WGS sequence"/>
</dbReference>
<reference evidence="3 4" key="1">
    <citation type="submission" date="2017-03" db="EMBL/GenBank/DDBJ databases">
        <title>Genomes of endolithic fungi from Antarctica.</title>
        <authorList>
            <person name="Coleine C."/>
            <person name="Masonjones S."/>
            <person name="Stajich J.E."/>
        </authorList>
    </citation>
    <scope>NUCLEOTIDE SEQUENCE [LARGE SCALE GENOMIC DNA]</scope>
    <source>
        <strain evidence="3 4">CCFEE 6315</strain>
    </source>
</reference>
<feature type="domain" description="GST N-terminal" evidence="1">
    <location>
        <begin position="12"/>
        <end position="86"/>
    </location>
</feature>
<evidence type="ECO:0000259" key="2">
    <source>
        <dbReference type="Pfam" id="PF25907"/>
    </source>
</evidence>
<organism evidence="3 4">
    <name type="scientific">Salinomyces thailandicus</name>
    <dbReference type="NCBI Taxonomy" id="706561"/>
    <lineage>
        <taxon>Eukaryota</taxon>
        <taxon>Fungi</taxon>
        <taxon>Dikarya</taxon>
        <taxon>Ascomycota</taxon>
        <taxon>Pezizomycotina</taxon>
        <taxon>Dothideomycetes</taxon>
        <taxon>Dothideomycetidae</taxon>
        <taxon>Mycosphaerellales</taxon>
        <taxon>Teratosphaeriaceae</taxon>
        <taxon>Salinomyces</taxon>
    </lineage>
</organism>